<dbReference type="PANTHER" id="PTHR15975:SF0">
    <property type="entry name" value="CCR4-NOT TRANSCRIPTION COMPLEX SUBUNIT 11"/>
    <property type="match status" value="1"/>
</dbReference>
<dbReference type="GO" id="GO:0030014">
    <property type="term" value="C:CCR4-NOT complex"/>
    <property type="evidence" value="ECO:0007669"/>
    <property type="project" value="InterPro"/>
</dbReference>
<name>A0A540NDK8_MALBA</name>
<dbReference type="EMBL" id="VIEB01000069">
    <property type="protein sequence ID" value="TQE08590.1"/>
    <property type="molecule type" value="Genomic_DNA"/>
</dbReference>
<comment type="similarity">
    <text evidence="3">Belongs to the CNOT11 family.</text>
</comment>
<keyword evidence="7" id="KW-0943">RNA-mediated gene silencing</keyword>
<dbReference type="GO" id="GO:0005634">
    <property type="term" value="C:nucleus"/>
    <property type="evidence" value="ECO:0007669"/>
    <property type="project" value="UniProtKB-SubCell"/>
</dbReference>
<evidence type="ECO:0000256" key="6">
    <source>
        <dbReference type="ARBA" id="ARBA00023015"/>
    </source>
</evidence>
<sequence length="260" mass="28759">MKLGFEESKAVFGLLRAEQRPIEEIDKKMLNSSQRLIAFTILQQAYSSQKPSANPFFSLLINAACDVEVEKYERALVLQLLQLFGSDGSSGGKEILKQSAAEYIKSFDPSVHAFPQQEQLQQQYADKVHPDRFISPFKDGSVRNVVADPDVPHGCDVNSLEFDLQTGTKPKIGSGDRDETVLGLLSNLALEGLGPHWSRPIPPRLPVQDDELVWLNPVDNHELLWDDGMCFDTSRGAAVRDLIAKALKGPIAAAQQESKC</sequence>
<comment type="caution">
    <text evidence="10">The sequence shown here is derived from an EMBL/GenBank/DDBJ whole genome shotgun (WGS) entry which is preliminary data.</text>
</comment>
<gene>
    <name evidence="10" type="ORF">C1H46_005766</name>
</gene>
<dbReference type="InterPro" id="IPR019312">
    <property type="entry name" value="CNOT11"/>
</dbReference>
<evidence type="ECO:0000256" key="8">
    <source>
        <dbReference type="ARBA" id="ARBA00023163"/>
    </source>
</evidence>
<dbReference type="GO" id="GO:0005737">
    <property type="term" value="C:cytoplasm"/>
    <property type="evidence" value="ECO:0007669"/>
    <property type="project" value="UniProtKB-SubCell"/>
</dbReference>
<keyword evidence="6" id="KW-0805">Transcription regulation</keyword>
<dbReference type="PANTHER" id="PTHR15975">
    <property type="entry name" value="CCR4-NOT TRANSCRIPTION COMPLEX SUBUNIT 11"/>
    <property type="match status" value="1"/>
</dbReference>
<dbReference type="STRING" id="106549.A0A540NDK8"/>
<evidence type="ECO:0000256" key="9">
    <source>
        <dbReference type="ARBA" id="ARBA00023242"/>
    </source>
</evidence>
<evidence type="ECO:0000256" key="5">
    <source>
        <dbReference type="ARBA" id="ARBA00022490"/>
    </source>
</evidence>
<evidence type="ECO:0000256" key="1">
    <source>
        <dbReference type="ARBA" id="ARBA00004123"/>
    </source>
</evidence>
<proteinExistence type="inferred from homology"/>
<evidence type="ECO:0000256" key="2">
    <source>
        <dbReference type="ARBA" id="ARBA00004496"/>
    </source>
</evidence>
<reference evidence="10 11" key="1">
    <citation type="journal article" date="2019" name="G3 (Bethesda)">
        <title>Sequencing of a Wild Apple (Malus baccata) Genome Unravels the Differences Between Cultivated and Wild Apple Species Regarding Disease Resistance and Cold Tolerance.</title>
        <authorList>
            <person name="Chen X."/>
        </authorList>
    </citation>
    <scope>NUCLEOTIDE SEQUENCE [LARGE SCALE GENOMIC DNA]</scope>
    <source>
        <strain evidence="11">cv. Shandingzi</strain>
        <tissue evidence="10">Leaves</tissue>
    </source>
</reference>
<keyword evidence="5" id="KW-0963">Cytoplasm</keyword>
<comment type="subcellular location">
    <subcellularLocation>
        <location evidence="2">Cytoplasm</location>
    </subcellularLocation>
    <subcellularLocation>
        <location evidence="1">Nucleus</location>
    </subcellularLocation>
</comment>
<dbReference type="GO" id="GO:0031047">
    <property type="term" value="P:regulatory ncRNA-mediated gene silencing"/>
    <property type="evidence" value="ECO:0007669"/>
    <property type="project" value="UniProtKB-KW"/>
</dbReference>
<evidence type="ECO:0000256" key="7">
    <source>
        <dbReference type="ARBA" id="ARBA00023158"/>
    </source>
</evidence>
<evidence type="ECO:0000256" key="3">
    <source>
        <dbReference type="ARBA" id="ARBA00008030"/>
    </source>
</evidence>
<keyword evidence="8" id="KW-0804">Transcription</keyword>
<evidence type="ECO:0000313" key="11">
    <source>
        <dbReference type="Proteomes" id="UP000315295"/>
    </source>
</evidence>
<keyword evidence="11" id="KW-1185">Reference proteome</keyword>
<dbReference type="Proteomes" id="UP000315295">
    <property type="component" value="Unassembled WGS sequence"/>
</dbReference>
<organism evidence="10 11">
    <name type="scientific">Malus baccata</name>
    <name type="common">Siberian crab apple</name>
    <name type="synonym">Pyrus baccata</name>
    <dbReference type="NCBI Taxonomy" id="106549"/>
    <lineage>
        <taxon>Eukaryota</taxon>
        <taxon>Viridiplantae</taxon>
        <taxon>Streptophyta</taxon>
        <taxon>Embryophyta</taxon>
        <taxon>Tracheophyta</taxon>
        <taxon>Spermatophyta</taxon>
        <taxon>Magnoliopsida</taxon>
        <taxon>eudicotyledons</taxon>
        <taxon>Gunneridae</taxon>
        <taxon>Pentapetalae</taxon>
        <taxon>rosids</taxon>
        <taxon>fabids</taxon>
        <taxon>Rosales</taxon>
        <taxon>Rosaceae</taxon>
        <taxon>Amygdaloideae</taxon>
        <taxon>Maleae</taxon>
        <taxon>Malus</taxon>
    </lineage>
</organism>
<evidence type="ECO:0000313" key="10">
    <source>
        <dbReference type="EMBL" id="TQE08590.1"/>
    </source>
</evidence>
<evidence type="ECO:0000256" key="4">
    <source>
        <dbReference type="ARBA" id="ARBA00014872"/>
    </source>
</evidence>
<accession>A0A540NDK8</accession>
<dbReference type="AlphaFoldDB" id="A0A540NDK8"/>
<protein>
    <recommendedName>
        <fullName evidence="4">CCR4-NOT transcription complex subunit 11</fullName>
    </recommendedName>
</protein>
<keyword evidence="9" id="KW-0539">Nucleus</keyword>